<reference evidence="12 13" key="1">
    <citation type="submission" date="2016-03" db="EMBL/GenBank/DDBJ databases">
        <title>Draft genome sequence of the Fonsecaea monophora CBS 269.37.</title>
        <authorList>
            <person name="Bombassaro A."/>
            <person name="Vinicius W.A."/>
            <person name="De Hoog S."/>
            <person name="Sun J."/>
            <person name="Souza E.M."/>
            <person name="Raittz R.T."/>
            <person name="Costa F."/>
            <person name="Leao A.C."/>
            <person name="Tadra-Sfeir M.Z."/>
            <person name="Baura V."/>
            <person name="Balsanelli E."/>
            <person name="Pedrosa F.O."/>
            <person name="Moreno L.F."/>
            <person name="Steffens M.B."/>
            <person name="Xi L."/>
            <person name="Bocca A.L."/>
            <person name="Felipe M.S."/>
            <person name="Teixeira M."/>
            <person name="Telles Filho F.Q."/>
            <person name="Azevedo C.M."/>
            <person name="Gomes R."/>
            <person name="Vicente V.A."/>
        </authorList>
    </citation>
    <scope>NUCLEOTIDE SEQUENCE [LARGE SCALE GENOMIC DNA]</scope>
    <source>
        <strain evidence="12 13">CBS 269.37</strain>
    </source>
</reference>
<comment type="catalytic activity">
    <reaction evidence="8">
        <text>L-seryl-[protein] + ATP = O-phospho-L-seryl-[protein] + ADP + H(+)</text>
        <dbReference type="Rhea" id="RHEA:17989"/>
        <dbReference type="Rhea" id="RHEA-COMP:9863"/>
        <dbReference type="Rhea" id="RHEA-COMP:11604"/>
        <dbReference type="ChEBI" id="CHEBI:15378"/>
        <dbReference type="ChEBI" id="CHEBI:29999"/>
        <dbReference type="ChEBI" id="CHEBI:30616"/>
        <dbReference type="ChEBI" id="CHEBI:83421"/>
        <dbReference type="ChEBI" id="CHEBI:456216"/>
        <dbReference type="EC" id="2.7.11.1"/>
    </reaction>
</comment>
<dbReference type="PROSITE" id="PS51285">
    <property type="entry name" value="AGC_KINASE_CTER"/>
    <property type="match status" value="1"/>
</dbReference>
<dbReference type="GO" id="GO:0035556">
    <property type="term" value="P:intracellular signal transduction"/>
    <property type="evidence" value="ECO:0007669"/>
    <property type="project" value="TreeGrafter"/>
</dbReference>
<dbReference type="PANTHER" id="PTHR24356:SF400">
    <property type="entry name" value="SERINE_THREONINE-PROTEIN KINASE CBK1"/>
    <property type="match status" value="1"/>
</dbReference>
<keyword evidence="2" id="KW-0723">Serine/threonine-protein kinase</keyword>
<feature type="compositionally biased region" description="Polar residues" evidence="9">
    <location>
        <begin position="252"/>
        <end position="262"/>
    </location>
</feature>
<evidence type="ECO:0000256" key="9">
    <source>
        <dbReference type="SAM" id="MobiDB-lite"/>
    </source>
</evidence>
<feature type="domain" description="AGC-kinase C-terminal" evidence="11">
    <location>
        <begin position="788"/>
        <end position="847"/>
    </location>
</feature>
<feature type="region of interest" description="Disordered" evidence="9">
    <location>
        <begin position="1"/>
        <end position="26"/>
    </location>
</feature>
<dbReference type="Gene3D" id="1.10.510.10">
    <property type="entry name" value="Transferase(Phosphotransferase) domain 1"/>
    <property type="match status" value="3"/>
</dbReference>
<evidence type="ECO:0000313" key="12">
    <source>
        <dbReference type="EMBL" id="OAG44722.1"/>
    </source>
</evidence>
<keyword evidence="4" id="KW-0547">Nucleotide-binding</keyword>
<evidence type="ECO:0000313" key="13">
    <source>
        <dbReference type="Proteomes" id="UP000077002"/>
    </source>
</evidence>
<comment type="caution">
    <text evidence="12">The sequence shown here is derived from an EMBL/GenBank/DDBJ whole genome shotgun (WGS) entry which is preliminary data.</text>
</comment>
<feature type="domain" description="Protein kinase" evidence="10">
    <location>
        <begin position="387"/>
        <end position="747"/>
    </location>
</feature>
<dbReference type="InterPro" id="IPR059233">
    <property type="entry name" value="MobB_NdrA/B/Cbk1"/>
</dbReference>
<dbReference type="PROSITE" id="PS50011">
    <property type="entry name" value="PROTEIN_KINASE_DOM"/>
    <property type="match status" value="1"/>
</dbReference>
<keyword evidence="5" id="KW-0418">Kinase</keyword>
<organism evidence="12 13">
    <name type="scientific">Fonsecaea monophora</name>
    <dbReference type="NCBI Taxonomy" id="254056"/>
    <lineage>
        <taxon>Eukaryota</taxon>
        <taxon>Fungi</taxon>
        <taxon>Dikarya</taxon>
        <taxon>Ascomycota</taxon>
        <taxon>Pezizomycotina</taxon>
        <taxon>Eurotiomycetes</taxon>
        <taxon>Chaetothyriomycetidae</taxon>
        <taxon>Chaetothyriales</taxon>
        <taxon>Herpotrichiellaceae</taxon>
        <taxon>Fonsecaea</taxon>
    </lineage>
</organism>
<gene>
    <name evidence="12" type="ORF">AYO21_01212</name>
</gene>
<evidence type="ECO:0000256" key="5">
    <source>
        <dbReference type="ARBA" id="ARBA00022777"/>
    </source>
</evidence>
<dbReference type="Gene3D" id="3.30.200.20">
    <property type="entry name" value="Phosphorylase Kinase, domain 1"/>
    <property type="match status" value="3"/>
</dbReference>
<name>A0A177FN27_9EURO</name>
<dbReference type="InterPro" id="IPR011009">
    <property type="entry name" value="Kinase-like_dom_sf"/>
</dbReference>
<evidence type="ECO:0000256" key="1">
    <source>
        <dbReference type="ARBA" id="ARBA00012513"/>
    </source>
</evidence>
<dbReference type="EC" id="2.7.11.1" evidence="1"/>
<proteinExistence type="predicted"/>
<dbReference type="EMBL" id="LVKK01000004">
    <property type="protein sequence ID" value="OAG44722.1"/>
    <property type="molecule type" value="Genomic_DNA"/>
</dbReference>
<feature type="region of interest" description="Disordered" evidence="9">
    <location>
        <begin position="612"/>
        <end position="637"/>
    </location>
</feature>
<dbReference type="InterPro" id="IPR050236">
    <property type="entry name" value="Ser_Thr_kinase_AGC"/>
</dbReference>
<evidence type="ECO:0000259" key="11">
    <source>
        <dbReference type="PROSITE" id="PS51285"/>
    </source>
</evidence>
<evidence type="ECO:0000256" key="3">
    <source>
        <dbReference type="ARBA" id="ARBA00022679"/>
    </source>
</evidence>
<feature type="region of interest" description="Disordered" evidence="9">
    <location>
        <begin position="222"/>
        <end position="262"/>
    </location>
</feature>
<keyword evidence="6" id="KW-0067">ATP-binding</keyword>
<dbReference type="OrthoDB" id="3638488at2759"/>
<evidence type="ECO:0000256" key="4">
    <source>
        <dbReference type="ARBA" id="ARBA00022741"/>
    </source>
</evidence>
<dbReference type="InterPro" id="IPR000719">
    <property type="entry name" value="Prot_kinase_dom"/>
</dbReference>
<feature type="compositionally biased region" description="Basic and acidic residues" evidence="9">
    <location>
        <begin position="612"/>
        <end position="621"/>
    </location>
</feature>
<keyword evidence="3" id="KW-0808">Transferase</keyword>
<dbReference type="Proteomes" id="UP000077002">
    <property type="component" value="Unassembled WGS sequence"/>
</dbReference>
<dbReference type="RefSeq" id="XP_022516674.1">
    <property type="nucleotide sequence ID" value="XM_022651196.1"/>
</dbReference>
<evidence type="ECO:0000256" key="7">
    <source>
        <dbReference type="ARBA" id="ARBA00047899"/>
    </source>
</evidence>
<dbReference type="SUPFAM" id="SSF56112">
    <property type="entry name" value="Protein kinase-like (PK-like)"/>
    <property type="match status" value="1"/>
</dbReference>
<dbReference type="SMART" id="SM00133">
    <property type="entry name" value="S_TK_X"/>
    <property type="match status" value="1"/>
</dbReference>
<dbReference type="CDD" id="cd21742">
    <property type="entry name" value="MobB_NDR_LATS-like"/>
    <property type="match status" value="1"/>
</dbReference>
<dbReference type="Pfam" id="PF00069">
    <property type="entry name" value="Pkinase"/>
    <property type="match status" value="1"/>
</dbReference>
<dbReference type="GO" id="GO:0005524">
    <property type="term" value="F:ATP binding"/>
    <property type="evidence" value="ECO:0007669"/>
    <property type="project" value="UniProtKB-KW"/>
</dbReference>
<dbReference type="InterPro" id="IPR000961">
    <property type="entry name" value="AGC-kinase_C"/>
</dbReference>
<protein>
    <recommendedName>
        <fullName evidence="1">non-specific serine/threonine protein kinase</fullName>
        <ecNumber evidence="1">2.7.11.1</ecNumber>
    </recommendedName>
</protein>
<feature type="region of interest" description="Disordered" evidence="9">
    <location>
        <begin position="131"/>
        <end position="185"/>
    </location>
</feature>
<dbReference type="GeneID" id="34596392"/>
<comment type="catalytic activity">
    <reaction evidence="7">
        <text>L-threonyl-[protein] + ATP = O-phospho-L-threonyl-[protein] + ADP + H(+)</text>
        <dbReference type="Rhea" id="RHEA:46608"/>
        <dbReference type="Rhea" id="RHEA-COMP:11060"/>
        <dbReference type="Rhea" id="RHEA-COMP:11605"/>
        <dbReference type="ChEBI" id="CHEBI:15378"/>
        <dbReference type="ChEBI" id="CHEBI:30013"/>
        <dbReference type="ChEBI" id="CHEBI:30616"/>
        <dbReference type="ChEBI" id="CHEBI:61977"/>
        <dbReference type="ChEBI" id="CHEBI:456216"/>
        <dbReference type="EC" id="2.7.11.1"/>
    </reaction>
</comment>
<evidence type="ECO:0000256" key="2">
    <source>
        <dbReference type="ARBA" id="ARBA00022527"/>
    </source>
</evidence>
<feature type="compositionally biased region" description="Low complexity" evidence="9">
    <location>
        <begin position="222"/>
        <end position="251"/>
    </location>
</feature>
<dbReference type="PANTHER" id="PTHR24356">
    <property type="entry name" value="SERINE/THREONINE-PROTEIN KINASE"/>
    <property type="match status" value="1"/>
</dbReference>
<feature type="compositionally biased region" description="Polar residues" evidence="9">
    <location>
        <begin position="138"/>
        <end position="147"/>
    </location>
</feature>
<dbReference type="SMART" id="SM00220">
    <property type="entry name" value="S_TKc"/>
    <property type="match status" value="1"/>
</dbReference>
<keyword evidence="13" id="KW-1185">Reference proteome</keyword>
<accession>A0A177FN27</accession>
<dbReference type="AlphaFoldDB" id="A0A177FN27"/>
<evidence type="ECO:0000259" key="10">
    <source>
        <dbReference type="PROSITE" id="PS50011"/>
    </source>
</evidence>
<evidence type="ECO:0000256" key="6">
    <source>
        <dbReference type="ARBA" id="ARBA00022840"/>
    </source>
</evidence>
<feature type="compositionally biased region" description="Polar residues" evidence="9">
    <location>
        <begin position="164"/>
        <end position="182"/>
    </location>
</feature>
<dbReference type="GO" id="GO:0004674">
    <property type="term" value="F:protein serine/threonine kinase activity"/>
    <property type="evidence" value="ECO:0007669"/>
    <property type="project" value="UniProtKB-KW"/>
</dbReference>
<sequence>MTLMTALGRKRRPSSPPPLSLSARWANPPLSKIPKLNHLFDGTGSRSMESTSTGRSKLSVKSQLKRGVSSIKTVLGMGDRSSGGSMQYHNETTFPLAHGNHSVYLLANESNTTTIHQPLKIRLTAIADNSADDGDISASPTVKSAPSTPRLYDVPENEEDDSYGSLTTSKNGSELSRSQSAPGLQRRISQKFQQAFGNGNSTIVKRSGLRSRPSVQTLLRESAIASSTPCSSTPPTLISGTSSSINGTSSTPQTSEPLTPSSTVRRGCIDLVEVDQQKFMVEGRLLSPIPESINSPFLTIRTVEAAAITKIFFELHFNSLFQGTPPRVSRRKELEKRMRELQLPPHIRERIRTAWEMAESENLRQRRVLKNTTSSAKASQGVSIGGFEVINVLGKGSFGVVRLVKAKNSGDGLQNSEIKGADKVLINAPSRSSLKSPGRLLSGSLFSKRKDASKARKEVYAMKVIRKSDMIRNGQEGHLRAERDFLVAAEGSRWVIPLIAAFQDQKHLYLVMEYCIGGDFLGLLIRKNTLSEEFTKFYIAEMILCVEEAHRMQWIHRDVKPDNFLIGFDGHLKISDFGLAFNGDWSHDQRFYQKNRHSLLDDLGIVIDGDDQDKQEKEAHSHHASRRHGKEDSNYKEEPMLGEPILDWRNRSQRRRLARSVVGTSQYMAPEWSIAVIMYECLFGFTPFACDDRQQTKLKILQHKKTLMFPQPDGVPIPSMEALDLMMQILVEKEKRLCSRQYEHNDFTRKIVGGRLVRCVADKAHQNYQGYFVYPGDAEDIKRHAWFANTNWDTFYRQRPPYEPRVRDWEDTKYFDEEDALSDMDSATTLDEVGVAPGQEAAAQNTNTNTKRKTTQLSHHQAEGQNIVPSSAMNIPPPQDCPGLGVTHAEAEQMHALKNPLMQPRVNGCLTTGATLVDTGLHIEGTLATIITENVKPKAKKREKKRPRDIILRDPAAGAPALEARKLGAFMGYEYRQPTTAQDIIEQVVVEEMEANNIKMYRQGCDQHDPDLTYERRVYMDAGGQLFPRQRAALV</sequence>
<evidence type="ECO:0000256" key="8">
    <source>
        <dbReference type="ARBA" id="ARBA00048679"/>
    </source>
</evidence>